<feature type="compositionally biased region" description="Basic and acidic residues" evidence="4">
    <location>
        <begin position="448"/>
        <end position="521"/>
    </location>
</feature>
<feature type="region of interest" description="Disordered" evidence="4">
    <location>
        <begin position="448"/>
        <end position="533"/>
    </location>
</feature>
<feature type="compositionally biased region" description="Basic and acidic residues" evidence="4">
    <location>
        <begin position="1368"/>
        <end position="1387"/>
    </location>
</feature>
<feature type="region of interest" description="Disordered" evidence="4">
    <location>
        <begin position="118"/>
        <end position="142"/>
    </location>
</feature>
<feature type="region of interest" description="Disordered" evidence="4">
    <location>
        <begin position="267"/>
        <end position="372"/>
    </location>
</feature>
<feature type="compositionally biased region" description="Polar residues" evidence="4">
    <location>
        <begin position="1162"/>
        <end position="1171"/>
    </location>
</feature>
<feature type="region of interest" description="Disordered" evidence="4">
    <location>
        <begin position="3632"/>
        <end position="3655"/>
    </location>
</feature>
<feature type="compositionally biased region" description="Basic and acidic residues" evidence="4">
    <location>
        <begin position="744"/>
        <end position="763"/>
    </location>
</feature>
<feature type="compositionally biased region" description="Polar residues" evidence="4">
    <location>
        <begin position="3221"/>
        <end position="3231"/>
    </location>
</feature>
<feature type="compositionally biased region" description="Basic and acidic residues" evidence="4">
    <location>
        <begin position="1857"/>
        <end position="1869"/>
    </location>
</feature>
<feature type="compositionally biased region" description="Polar residues" evidence="4">
    <location>
        <begin position="1810"/>
        <end position="1819"/>
    </location>
</feature>
<feature type="compositionally biased region" description="Basic and acidic residues" evidence="4">
    <location>
        <begin position="1944"/>
        <end position="1980"/>
    </location>
</feature>
<feature type="region of interest" description="Disordered" evidence="4">
    <location>
        <begin position="561"/>
        <end position="672"/>
    </location>
</feature>
<dbReference type="EMBL" id="KQ971357">
    <property type="protein sequence ID" value="KYB26033.1"/>
    <property type="molecule type" value="Genomic_DNA"/>
</dbReference>
<dbReference type="InterPro" id="IPR022189">
    <property type="entry name" value="SMTN"/>
</dbReference>
<feature type="compositionally biased region" description="Basic and acidic residues" evidence="4">
    <location>
        <begin position="957"/>
        <end position="979"/>
    </location>
</feature>
<feature type="compositionally biased region" description="Basic and acidic residues" evidence="4">
    <location>
        <begin position="3272"/>
        <end position="3281"/>
    </location>
</feature>
<feature type="region of interest" description="Disordered" evidence="4">
    <location>
        <begin position="1589"/>
        <end position="1623"/>
    </location>
</feature>
<feature type="region of interest" description="Disordered" evidence="4">
    <location>
        <begin position="3334"/>
        <end position="3381"/>
    </location>
</feature>
<evidence type="ECO:0000256" key="4">
    <source>
        <dbReference type="SAM" id="MobiDB-lite"/>
    </source>
</evidence>
<feature type="compositionally biased region" description="Polar residues" evidence="4">
    <location>
        <begin position="340"/>
        <end position="350"/>
    </location>
</feature>
<feature type="compositionally biased region" description="Polar residues" evidence="4">
    <location>
        <begin position="304"/>
        <end position="325"/>
    </location>
</feature>
<feature type="compositionally biased region" description="Polar residues" evidence="4">
    <location>
        <begin position="622"/>
        <end position="637"/>
    </location>
</feature>
<feature type="region of interest" description="Disordered" evidence="4">
    <location>
        <begin position="3406"/>
        <end position="3427"/>
    </location>
</feature>
<feature type="region of interest" description="Disordered" evidence="4">
    <location>
        <begin position="2306"/>
        <end position="2331"/>
    </location>
</feature>
<feature type="region of interest" description="Disordered" evidence="4">
    <location>
        <begin position="2140"/>
        <end position="2269"/>
    </location>
</feature>
<sequence>MSVETSGDVSLIKDEDLLRKMWQDTEDFGRKKEIRAHMYKLREARLREFYNSGEVSSDIQKTTKTTTESKSCSTHADSLADHSFISMKTKEIRDSESPTRDDSYRLIEKGLGNQGWTVVTSNKKSDDGKTFTTSKVATTSGSEKIEGGQLDFAAKNEQQASVYKDGDDKNFTKAVGASSNTVIKQEASGGDENSSFKTSSTKTSSSSRYVTEQRSTSGDIIQTPSNQIDEYLVSRKTYTENIPSELKKHPNYVEGKTKVTRETRTLPDGTTVTTTKYEVRGGTTSQSTKNTSEQRSSTFSSSQAVESRSNQNETKTRYITEQPSSTTTTVTRYVHDQELQPATTRTITRSVKSDSVDNKTTMDSARDVSKSSTNTIVIRSEQPTSTHKTTVVKDVYDTRQEPSTTYDSNVTTRTTVVKNVEGICEEPTVKTTVVKHVSDTRNQTFDDAKTTTVTRDERRYQEEQRKNKINEEFIAIEKQDNRDRMEPKQETPRAKSPEKRPQYEQPERRQPIKPGKSELDQKLSPTEGQYDTTYRSDYINRKISVEVSPTHDAFARSLRAVSPDRISKCSSPTRSLRTSTNSLRSSTSPEKNRHPSRLSPDRRSISPKKTISSETVTHKTRSNTCKTNTTEIDSSTLTRRKNTEIDSSTLTRRKHMSKTRSRSPSPTSVASDIEFLRNTDIVTDLDTNETTVITKSRPSTLEISRKRVTDRSPTSPLNDSSPKKGSPRDVTRTNSLRNISPTKESPRADRPFKRTDTYEERCRQILGITNETDKRKNSLDRIGTRRGSAPKTSPTKELSSPERKSPTKDRGYPEKKSPVKIGPKTSEFPSQIGRSPEREPERRSPVKQSPNISEFSSQIRKSPQKEPLEPYPEKKSPVKEGSKISEFPSQIRKTSEREPLGPYPEKRSPVKDGPKISEFPSQIRKTPEREPLGPYPEKKSPVKDVSKISEFPSQIRKSQEREPLGPYPERKSPVKDGPKISEFPSQIRKTPEREPLGPYPEKKTPVTDGPKISEFPSQIRKSPEREPLGPYPEKKSPVKNGPKISEFPSQIRKTPEREPLGPYPEKKSPLKDGPKISEFPSQIRRSPEKEPLEPYPERTSSSKEFPQVCEFPAQIRKTPQKEKEPAKFSETRYSPEKSKLFPSSEEHDKEESSEEDVKKPSQINEFPSQIRKSPEKKPHEKYPEKTKTDKKEGPKIEEFPSQIRKVSEKGPTLRKPDKSEYLTYPTSPSKDKARTRKDSTSSTTTDEEKEIEEVHTVTHVTELEGRVPVEEPLATKKFISQLCKEEEVQRTDLSKKKTQSVLNREVLETGTKTTTKTVKKESPKKSAQLFIESERTCSVTRKTDSPTKKPLSERNNYITTNKITSTTKTDRSVKKVVDDKPKPKDVKKTTAKITLYDVENLNQAKEDNRVHIRTHRIDDTINKKVTKTSITPTKRLQPLKPEEPKTKKTQKVIEIDTKRTTTPKRHVVSTTVTVSSGKTTPKTTVSKLTKTVTKKPKLQNGHVSSDDESIIDSLDGEVTHEISTSLKKGKISRTTSDQIIKKRPDHKTPVRGASKPELLASKTKQEKCITTKSIVINNEATEREVIVDLQRSKSSREPTPDRICPLPVSSDDETTPRYPDQIAEPDETFRKPKKLSDIPILESEDLKEFSRITEVVDTKLDTEKDISLQSIDKKINKFSDKSVSKPKQGPAPKVERPKLEVTEDLQSDDCLLSVSQKVNKFITTAEQLTTPQDLPQRPKSPKCQYYPGEDVSVSDKVAHFITTAEEVVTQKGPAAKVERPTFDDVDETIKEDDCLLSVSDKVNKFIKTAKLTTDSTKPVSLSKIDIKPSAEPCRKSPTKETTPTRRPSNQYSSIKTEVSESKYSRRDSSPKLPDSTPKSTRRPSQEEPKSVLSPTGRLRSTETVKKAKALFENKNTDQEILKQRDILSRPSVFEGRRLKTEASRKLTYEKDQEEKTLKSTQLHLDKVRSKSPEKPQEVARRSLSPEGDIPGYMKPLDRSLRPNSPHRDSINQMSKKLEESTDVRQTKFGVTLRRTDSGRTVTVANTATVKSRTSIEEITEEEIEEIYDLEILEELLEKVVSYEIRRKIRAQIRIVKKLISEGKLVEVSKKTVVREKSPVKTVKQSQETVEKRSTEYRSSYAYNERKSSSECTKVTETRRSQSPETKRSIRKSQSPETKTKRVTTSPSKVFTTQLKKTSPASKPVVTTDTTPEWVKQRNLRKVTDTTVTTTTRSSVAKKSRSSPVKETKPTDSITSSYGVGPTDENGSPLFGLRALRAQNKTDTTKVQGTVIRSQYYSENGQEPVGEISVTKYSSDPKDLGRDEDGKSKGITSVTTTQKFGYKDTPSLKSLTSSKKKIEDESKTTKLNRRGSVKALSQKFIENAVETSKSERQSSYPKAGLILRTSSFKETGSSDSREGSTERTVTVKTSSSRTVAGETFLTNRSKVTGVQDVISRMKSEDIREGDSSEDVEARGLLNKFLGAQVILSGIESSVKSTSSSNAKRSSSTKVTTTITEGGKPVTKTRVFQHPITDEVLETVWDEQTLRLLLEQSTDYEERRKIRARLRQVMAEQEACTELVEKASQDQIGTTFEGESQLLPLLQGLLEAPDNEQTADSGTESGEDQRNGLIAEVQNALDKLSASLCDDTTDITPERRASLLQLVTKLQAGLAASLPPPERRSSVQGRFRRRQRPNRHTVGVSREELADARRLIEEISLTPQKISMLQKQNSEGCVGKNTTSSFKPFLTQKSVVKNAVAKPFSSSNSTVSGNSSSVQTPTDPSESLDLLFQEESSGEQNIHRSSSGDVSIKSVQNAVKQAAARKSTENLMESEETDEDTTVKAHTVNTINSEELKLQQPDLIMQNNPIYQQQDKMNKFNSKKLKMKRANTIDIPKPLNFYEEDDSDSSLPEEDYYQRRRSNYLALRGPIRVGNPNTKNTVPVFEPKTDNDKKFLAFINKHNENTTSRTIQQKNSLWSKPEANHGSIWTNKFGNIKNTFEKASTQSQNSARQFWKSADDALTTGPKYDGPKISKQSARNLRQMFEEKQKNVVTGSLKVKAFEPHNKFVPQPLPVNKFSHAPQSAFKPIPKKATLQICKTPIKTSEEKEPVFLYSPKPLNEPSLKPWATNPGESRVLNLAASKFENVPQNEPPVFKPRKLSREKLVSPFQQQSEKLSAPYLVKSVEQGRNVKQLTGQYDRNYAGYSTVKYASPSAPQHQQQFNYPQTNQYHQPQNHGYHQHQTQQFQQNQPQYTSSYQYQPQTQKIPQIQTPPPQKTSQHERNEPPKYESQVSVESLKEYNAVSSRVMTGPVCQQATTVRQKSPMNRDEHDMAAALNLRNSLQKIQPRPDTSPQKAEPKKEEPKNYNMASGLNPRPVTKDQKVESKQQETNNYMYKDTPRFEAKNYVFEEPRRETPPFEPKNYNINSMQKINPRPDASQKVETKQETAPFDPKSCVFDKPKNEPKNYIFEEPRRETQVSESKNYIFNNVGSNYQRETRRVSPNSFSYKPREEAPKAISPHSFTYKNRDNNRSAPVESLEINANGESIVTSKFQIPVINVPESPRPPTQEQIANKAGSWHQICMLNQQPAHKPSPRASPNARTVSKSKSSHSLALPKQFEAGMTKDEMAQKRKTMEAFLSGNKSPQSLSRNSSSENLTTTKVVKRSINRVKTSEKLSTGGGLSRSRTLPDIVCPELLDEENVDKAFEALFRSCLLLRREIGVFGVRTPIAEKGGRRDDLKGSHSHEENLFGGACYNNASYFESYQYSANSVEEADFTFRQISSIGQTKQPQLSKTPSGSGPLFKFTDPAVSQSASTIKDRLLFWCRMKTKEYENIQLDNFSTSWADGLAFCALIHHFLPDAFDYHALSPKNRRHNFTLAFRVADEKADIAPLLDVDDMVACRKPDWKCVFTYVQSIYRRFKDED</sequence>
<feature type="compositionally biased region" description="Basic and acidic residues" evidence="4">
    <location>
        <begin position="835"/>
        <end position="844"/>
    </location>
</feature>
<evidence type="ECO:0000259" key="5">
    <source>
        <dbReference type="PROSITE" id="PS50021"/>
    </source>
</evidence>
<reference evidence="6 7" key="1">
    <citation type="journal article" date="2008" name="Nature">
        <title>The genome of the model beetle and pest Tribolium castaneum.</title>
        <authorList>
            <consortium name="Tribolium Genome Sequencing Consortium"/>
            <person name="Richards S."/>
            <person name="Gibbs R.A."/>
            <person name="Weinstock G.M."/>
            <person name="Brown S.J."/>
            <person name="Denell R."/>
            <person name="Beeman R.W."/>
            <person name="Gibbs R."/>
            <person name="Beeman R.W."/>
            <person name="Brown S.J."/>
            <person name="Bucher G."/>
            <person name="Friedrich M."/>
            <person name="Grimmelikhuijzen C.J."/>
            <person name="Klingler M."/>
            <person name="Lorenzen M."/>
            <person name="Richards S."/>
            <person name="Roth S."/>
            <person name="Schroder R."/>
            <person name="Tautz D."/>
            <person name="Zdobnov E.M."/>
            <person name="Muzny D."/>
            <person name="Gibbs R.A."/>
            <person name="Weinstock G.M."/>
            <person name="Attaway T."/>
            <person name="Bell S."/>
            <person name="Buhay C.J."/>
            <person name="Chandrabose M.N."/>
            <person name="Chavez D."/>
            <person name="Clerk-Blankenburg K.P."/>
            <person name="Cree A."/>
            <person name="Dao M."/>
            <person name="Davis C."/>
            <person name="Chacko J."/>
            <person name="Dinh H."/>
            <person name="Dugan-Rocha S."/>
            <person name="Fowler G."/>
            <person name="Garner T.T."/>
            <person name="Garnes J."/>
            <person name="Gnirke A."/>
            <person name="Hawes A."/>
            <person name="Hernandez J."/>
            <person name="Hines S."/>
            <person name="Holder M."/>
            <person name="Hume J."/>
            <person name="Jhangiani S.N."/>
            <person name="Joshi V."/>
            <person name="Khan Z.M."/>
            <person name="Jackson L."/>
            <person name="Kovar C."/>
            <person name="Kowis A."/>
            <person name="Lee S."/>
            <person name="Lewis L.R."/>
            <person name="Margolis J."/>
            <person name="Morgan M."/>
            <person name="Nazareth L.V."/>
            <person name="Nguyen N."/>
            <person name="Okwuonu G."/>
            <person name="Parker D."/>
            <person name="Richards S."/>
            <person name="Ruiz S.J."/>
            <person name="Santibanez J."/>
            <person name="Savard J."/>
            <person name="Scherer S.E."/>
            <person name="Schneider B."/>
            <person name="Sodergren E."/>
            <person name="Tautz D."/>
            <person name="Vattahil S."/>
            <person name="Villasana D."/>
            <person name="White C.S."/>
            <person name="Wright R."/>
            <person name="Park Y."/>
            <person name="Beeman R.W."/>
            <person name="Lord J."/>
            <person name="Oppert B."/>
            <person name="Lorenzen M."/>
            <person name="Brown S."/>
            <person name="Wang L."/>
            <person name="Savard J."/>
            <person name="Tautz D."/>
            <person name="Richards S."/>
            <person name="Weinstock G."/>
            <person name="Gibbs R.A."/>
            <person name="Liu Y."/>
            <person name="Worley K."/>
            <person name="Weinstock G."/>
            <person name="Elsik C.G."/>
            <person name="Reese J.T."/>
            <person name="Elhaik E."/>
            <person name="Landan G."/>
            <person name="Graur D."/>
            <person name="Arensburger P."/>
            <person name="Atkinson P."/>
            <person name="Beeman R.W."/>
            <person name="Beidler J."/>
            <person name="Brown S.J."/>
            <person name="Demuth J.P."/>
            <person name="Drury D.W."/>
            <person name="Du Y.Z."/>
            <person name="Fujiwara H."/>
            <person name="Lorenzen M."/>
            <person name="Maselli V."/>
            <person name="Osanai M."/>
            <person name="Park Y."/>
            <person name="Robertson H.M."/>
            <person name="Tu Z."/>
            <person name="Wang J.J."/>
            <person name="Wang S."/>
            <person name="Richards S."/>
            <person name="Song H."/>
            <person name="Zhang L."/>
            <person name="Sodergren E."/>
            <person name="Werner D."/>
            <person name="Stanke M."/>
            <person name="Morgenstern B."/>
            <person name="Solovyev V."/>
            <person name="Kosarev P."/>
            <person name="Brown G."/>
            <person name="Chen H.C."/>
            <person name="Ermolaeva O."/>
            <person name="Hlavina W."/>
            <person name="Kapustin Y."/>
            <person name="Kiryutin B."/>
            <person name="Kitts P."/>
            <person name="Maglott D."/>
            <person name="Pruitt K."/>
            <person name="Sapojnikov V."/>
            <person name="Souvorov A."/>
            <person name="Mackey A.J."/>
            <person name="Waterhouse R.M."/>
            <person name="Wyder S."/>
            <person name="Zdobnov E.M."/>
            <person name="Zdobnov E.M."/>
            <person name="Wyder S."/>
            <person name="Kriventseva E.V."/>
            <person name="Kadowaki T."/>
            <person name="Bork P."/>
            <person name="Aranda M."/>
            <person name="Bao R."/>
            <person name="Beermann A."/>
            <person name="Berns N."/>
            <person name="Bolognesi R."/>
            <person name="Bonneton F."/>
            <person name="Bopp D."/>
            <person name="Brown S.J."/>
            <person name="Bucher G."/>
            <person name="Butts T."/>
            <person name="Chaumot A."/>
            <person name="Denell R.E."/>
            <person name="Ferrier D.E."/>
            <person name="Friedrich M."/>
            <person name="Gordon C.M."/>
            <person name="Jindra M."/>
            <person name="Klingler M."/>
            <person name="Lan Q."/>
            <person name="Lattorff H.M."/>
            <person name="Laudet V."/>
            <person name="von Levetsow C."/>
            <person name="Liu Z."/>
            <person name="Lutz R."/>
            <person name="Lynch J.A."/>
            <person name="da Fonseca R.N."/>
            <person name="Posnien N."/>
            <person name="Reuter R."/>
            <person name="Roth S."/>
            <person name="Savard J."/>
            <person name="Schinko J.B."/>
            <person name="Schmitt C."/>
            <person name="Schoppmeier M."/>
            <person name="Schroder R."/>
            <person name="Shippy T.D."/>
            <person name="Simonnet F."/>
            <person name="Marques-Souza H."/>
            <person name="Tautz D."/>
            <person name="Tomoyasu Y."/>
            <person name="Trauner J."/>
            <person name="Van der Zee M."/>
            <person name="Vervoort M."/>
            <person name="Wittkopp N."/>
            <person name="Wimmer E.A."/>
            <person name="Yang X."/>
            <person name="Jones A.K."/>
            <person name="Sattelle D.B."/>
            <person name="Ebert P.R."/>
            <person name="Nelson D."/>
            <person name="Scott J.G."/>
            <person name="Beeman R.W."/>
            <person name="Muthukrishnan S."/>
            <person name="Kramer K.J."/>
            <person name="Arakane Y."/>
            <person name="Beeman R.W."/>
            <person name="Zhu Q."/>
            <person name="Hogenkamp D."/>
            <person name="Dixit R."/>
            <person name="Oppert B."/>
            <person name="Jiang H."/>
            <person name="Zou Z."/>
            <person name="Marshall J."/>
            <person name="Elpidina E."/>
            <person name="Vinokurov K."/>
            <person name="Oppert C."/>
            <person name="Zou Z."/>
            <person name="Evans J."/>
            <person name="Lu Z."/>
            <person name="Zhao P."/>
            <person name="Sumathipala N."/>
            <person name="Altincicek B."/>
            <person name="Vilcinskas A."/>
            <person name="Williams M."/>
            <person name="Hultmark D."/>
            <person name="Hetru C."/>
            <person name="Jiang H."/>
            <person name="Grimmelikhuijzen C.J."/>
            <person name="Hauser F."/>
            <person name="Cazzamali G."/>
            <person name="Williamson M."/>
            <person name="Park Y."/>
            <person name="Li B."/>
            <person name="Tanaka Y."/>
            <person name="Predel R."/>
            <person name="Neupert S."/>
            <person name="Schachtner J."/>
            <person name="Verleyen P."/>
            <person name="Raible F."/>
            <person name="Bork P."/>
            <person name="Friedrich M."/>
            <person name="Walden K.K."/>
            <person name="Robertson H.M."/>
            <person name="Angeli S."/>
            <person name="Foret S."/>
            <person name="Bucher G."/>
            <person name="Schuetz S."/>
            <person name="Maleszka R."/>
            <person name="Wimmer E.A."/>
            <person name="Beeman R.W."/>
            <person name="Lorenzen M."/>
            <person name="Tomoyasu Y."/>
            <person name="Miller S.C."/>
            <person name="Grossmann D."/>
            <person name="Bucher G."/>
        </authorList>
    </citation>
    <scope>NUCLEOTIDE SEQUENCE [LARGE SCALE GENOMIC DNA]</scope>
    <source>
        <strain evidence="6 7">Georgia GA2</strain>
    </source>
</reference>
<dbReference type="Pfam" id="PF12510">
    <property type="entry name" value="Smoothelin"/>
    <property type="match status" value="2"/>
</dbReference>
<proteinExistence type="inferred from homology"/>
<feature type="compositionally biased region" description="Basic and acidic residues" evidence="4">
    <location>
        <begin position="925"/>
        <end position="947"/>
    </location>
</feature>
<feature type="compositionally biased region" description="Polar residues" evidence="4">
    <location>
        <begin position="3489"/>
        <end position="3500"/>
    </location>
</feature>
<feature type="compositionally biased region" description="Polar residues" evidence="4">
    <location>
        <begin position="2171"/>
        <end position="2210"/>
    </location>
</feature>
<evidence type="ECO:0000256" key="3">
    <source>
        <dbReference type="ARBA" id="ARBA00061655"/>
    </source>
</evidence>
<feature type="region of interest" description="Disordered" evidence="4">
    <location>
        <begin position="2406"/>
        <end position="2429"/>
    </location>
</feature>
<dbReference type="Gene3D" id="1.10.418.10">
    <property type="entry name" value="Calponin-like domain"/>
    <property type="match status" value="1"/>
</dbReference>
<feature type="region of interest" description="Disordered" evidence="4">
    <location>
        <begin position="2495"/>
        <end position="2515"/>
    </location>
</feature>
<evidence type="ECO:0000313" key="6">
    <source>
        <dbReference type="EMBL" id="KYB26033.1"/>
    </source>
</evidence>
<feature type="compositionally biased region" description="Basic and acidic residues" evidence="4">
    <location>
        <begin position="863"/>
        <end position="883"/>
    </location>
</feature>
<feature type="compositionally biased region" description="Basic and acidic residues" evidence="4">
    <location>
        <begin position="1085"/>
        <end position="1096"/>
    </location>
</feature>
<feature type="region of interest" description="Disordered" evidence="4">
    <location>
        <begin position="3581"/>
        <end position="3615"/>
    </location>
</feature>
<feature type="region of interest" description="Disordered" evidence="4">
    <location>
        <begin position="1809"/>
        <end position="1903"/>
    </location>
</feature>
<feature type="compositionally biased region" description="Basic and acidic residues" evidence="4">
    <location>
        <begin position="2143"/>
        <end position="2167"/>
    </location>
</feature>
<feature type="compositionally biased region" description="Low complexity" evidence="4">
    <location>
        <begin position="1468"/>
        <end position="1482"/>
    </location>
</feature>
<feature type="compositionally biased region" description="Low complexity" evidence="4">
    <location>
        <begin position="2495"/>
        <end position="2506"/>
    </location>
</feature>
<keyword evidence="7" id="KW-1185">Reference proteome</keyword>
<feature type="compositionally biased region" description="Basic and acidic residues" evidence="4">
    <location>
        <begin position="1995"/>
        <end position="2022"/>
    </location>
</feature>
<dbReference type="InParanoid" id="A0A139WDM2"/>
<feature type="compositionally biased region" description="Low complexity" evidence="4">
    <location>
        <begin position="1355"/>
        <end position="1367"/>
    </location>
</feature>
<dbReference type="InterPro" id="IPR001715">
    <property type="entry name" value="CH_dom"/>
</dbReference>
<feature type="compositionally biased region" description="Polar residues" evidence="4">
    <location>
        <begin position="3593"/>
        <end position="3605"/>
    </location>
</feature>
<feature type="compositionally biased region" description="Low complexity" evidence="4">
    <location>
        <begin position="2759"/>
        <end position="2772"/>
    </location>
</feature>
<feature type="compositionally biased region" description="Low complexity" evidence="4">
    <location>
        <begin position="2224"/>
        <end position="2234"/>
    </location>
</feature>
<feature type="compositionally biased region" description="Polar residues" evidence="4">
    <location>
        <begin position="711"/>
        <end position="720"/>
    </location>
</feature>
<feature type="compositionally biased region" description="Basic and acidic residues" evidence="4">
    <location>
        <begin position="1229"/>
        <end position="1239"/>
    </location>
</feature>
<dbReference type="FunFam" id="1.10.418.10:FF:000009">
    <property type="entry name" value="smoothelin isoform X2"/>
    <property type="match status" value="1"/>
</dbReference>
<feature type="region of interest" description="Disordered" evidence="4">
    <location>
        <begin position="1423"/>
        <end position="1482"/>
    </location>
</feature>
<feature type="compositionally biased region" description="Polar residues" evidence="4">
    <location>
        <begin position="268"/>
        <end position="290"/>
    </location>
</feature>
<feature type="compositionally biased region" description="Basic and acidic residues" evidence="4">
    <location>
        <begin position="1119"/>
        <end position="1159"/>
    </location>
</feature>
<feature type="compositionally biased region" description="Basic and acidic residues" evidence="4">
    <location>
        <begin position="893"/>
        <end position="915"/>
    </location>
</feature>
<reference evidence="6 7" key="2">
    <citation type="journal article" date="2010" name="Nucleic Acids Res.">
        <title>BeetleBase in 2010: revisions to provide comprehensive genomic information for Tribolium castaneum.</title>
        <authorList>
            <person name="Kim H.S."/>
            <person name="Murphy T."/>
            <person name="Xia J."/>
            <person name="Caragea D."/>
            <person name="Park Y."/>
            <person name="Beeman R.W."/>
            <person name="Lorenzen M.D."/>
            <person name="Butcher S."/>
            <person name="Manak J.R."/>
            <person name="Brown S.J."/>
        </authorList>
    </citation>
    <scope>GENOME REANNOTATION</scope>
    <source>
        <strain evidence="6 7">Georgia GA2</strain>
    </source>
</reference>
<feature type="compositionally biased region" description="Polar residues" evidence="4">
    <location>
        <begin position="130"/>
        <end position="142"/>
    </location>
</feature>
<feature type="compositionally biased region" description="Basic and acidic residues" evidence="4">
    <location>
        <begin position="1440"/>
        <end position="1459"/>
    </location>
</feature>
<dbReference type="FunCoup" id="A0A139WDM2">
    <property type="interactions" value="14"/>
</dbReference>
<dbReference type="eggNOG" id="KOG4678">
    <property type="taxonomic scope" value="Eukaryota"/>
</dbReference>
<feature type="compositionally biased region" description="Basic and acidic residues" evidence="4">
    <location>
        <begin position="1589"/>
        <end position="1600"/>
    </location>
</feature>
<feature type="compositionally biased region" description="Polar residues" evidence="4">
    <location>
        <begin position="732"/>
        <end position="743"/>
    </location>
</feature>
<feature type="compositionally biased region" description="Basic residues" evidence="4">
    <location>
        <begin position="651"/>
        <end position="661"/>
    </location>
</feature>
<dbReference type="InterPro" id="IPR036872">
    <property type="entry name" value="CH_dom_sf"/>
</dbReference>
<name>A0A139WDM2_TRICA</name>
<protein>
    <recommendedName>
        <fullName evidence="5">Calponin-homology (CH) domain-containing protein</fullName>
    </recommendedName>
</protein>
<feature type="compositionally biased region" description="Basic and acidic residues" evidence="4">
    <location>
        <begin position="1824"/>
        <end position="1838"/>
    </location>
</feature>
<gene>
    <name evidence="6" type="primary">AUGUSTUS-3.0.2_33929</name>
    <name evidence="6" type="ORF">TcasGA2_TC033929</name>
</gene>
<dbReference type="Pfam" id="PF00307">
    <property type="entry name" value="CH"/>
    <property type="match status" value="1"/>
</dbReference>
<comment type="similarity">
    <text evidence="3">Belongs to the smoothelin family.</text>
</comment>
<keyword evidence="1" id="KW-0597">Phosphoprotein</keyword>
<feature type="compositionally biased region" description="Polar residues" evidence="4">
    <location>
        <begin position="3634"/>
        <end position="3654"/>
    </location>
</feature>
<feature type="region of interest" description="Disordered" evidence="4">
    <location>
        <begin position="182"/>
        <end position="223"/>
    </location>
</feature>
<keyword evidence="2" id="KW-0175">Coiled coil</keyword>
<evidence type="ECO:0000313" key="7">
    <source>
        <dbReference type="Proteomes" id="UP000007266"/>
    </source>
</evidence>
<dbReference type="OMA" id="EHINANQ"/>
<dbReference type="Proteomes" id="UP000007266">
    <property type="component" value="Linkage group 8"/>
</dbReference>
<feature type="compositionally biased region" description="Basic and acidic residues" evidence="4">
    <location>
        <begin position="771"/>
        <end position="783"/>
    </location>
</feature>
<feature type="region of interest" description="Disordered" evidence="4">
    <location>
        <begin position="2758"/>
        <end position="2779"/>
    </location>
</feature>
<feature type="compositionally biased region" description="Basic and acidic residues" evidence="4">
    <location>
        <begin position="799"/>
        <end position="817"/>
    </location>
</feature>
<feature type="compositionally biased region" description="Basic and acidic residues" evidence="4">
    <location>
        <begin position="1172"/>
        <end position="1198"/>
    </location>
</feature>
<feature type="compositionally biased region" description="Low complexity" evidence="4">
    <location>
        <begin position="291"/>
        <end position="303"/>
    </location>
</feature>
<feature type="region of interest" description="Disordered" evidence="4">
    <location>
        <begin position="696"/>
        <end position="1254"/>
    </location>
</feature>
<feature type="compositionally biased region" description="Polar residues" evidence="4">
    <location>
        <begin position="1839"/>
        <end position="1856"/>
    </location>
</feature>
<evidence type="ECO:0000256" key="2">
    <source>
        <dbReference type="ARBA" id="ARBA00023054"/>
    </source>
</evidence>
<feature type="compositionally biased region" description="Basic and acidic residues" evidence="4">
    <location>
        <begin position="1053"/>
        <end position="1075"/>
    </location>
</feature>
<feature type="compositionally biased region" description="Polar residues" evidence="4">
    <location>
        <begin position="3334"/>
        <end position="3346"/>
    </location>
</feature>
<feature type="compositionally biased region" description="Basic and acidic residues" evidence="4">
    <location>
        <begin position="3371"/>
        <end position="3381"/>
    </location>
</feature>
<dbReference type="CDD" id="cd21200">
    <property type="entry name" value="CH_SMTN-like"/>
    <property type="match status" value="1"/>
</dbReference>
<feature type="compositionally biased region" description="Low complexity" evidence="4">
    <location>
        <begin position="570"/>
        <end position="589"/>
    </location>
</feature>
<feature type="region of interest" description="Disordered" evidence="4">
    <location>
        <begin position="2669"/>
        <end position="2699"/>
    </location>
</feature>
<feature type="region of interest" description="Disordered" evidence="4">
    <location>
        <begin position="1337"/>
        <end position="1387"/>
    </location>
</feature>
<feature type="compositionally biased region" description="Polar residues" evidence="4">
    <location>
        <begin position="846"/>
        <end position="861"/>
    </location>
</feature>
<organism evidence="6 7">
    <name type="scientific">Tribolium castaneum</name>
    <name type="common">Red flour beetle</name>
    <dbReference type="NCBI Taxonomy" id="7070"/>
    <lineage>
        <taxon>Eukaryota</taxon>
        <taxon>Metazoa</taxon>
        <taxon>Ecdysozoa</taxon>
        <taxon>Arthropoda</taxon>
        <taxon>Hexapoda</taxon>
        <taxon>Insecta</taxon>
        <taxon>Pterygota</taxon>
        <taxon>Neoptera</taxon>
        <taxon>Endopterygota</taxon>
        <taxon>Coleoptera</taxon>
        <taxon>Polyphaga</taxon>
        <taxon>Cucujiformia</taxon>
        <taxon>Tenebrionidae</taxon>
        <taxon>Tenebrionidae incertae sedis</taxon>
        <taxon>Tribolium</taxon>
    </lineage>
</organism>
<feature type="compositionally biased region" description="Basic and acidic residues" evidence="4">
    <location>
        <begin position="2314"/>
        <end position="2327"/>
    </location>
</feature>
<feature type="compositionally biased region" description="Low complexity" evidence="4">
    <location>
        <begin position="3234"/>
        <end position="3263"/>
    </location>
</feature>
<feature type="compositionally biased region" description="Basic residues" evidence="4">
    <location>
        <begin position="2684"/>
        <end position="2693"/>
    </location>
</feature>
<feature type="compositionally biased region" description="Low complexity" evidence="4">
    <location>
        <begin position="195"/>
        <end position="207"/>
    </location>
</feature>
<feature type="region of interest" description="Disordered" evidence="4">
    <location>
        <begin position="1944"/>
        <end position="2022"/>
    </location>
</feature>
<feature type="region of interest" description="Disordered" evidence="4">
    <location>
        <begin position="3489"/>
        <end position="3508"/>
    </location>
</feature>
<feature type="compositionally biased region" description="Basic and acidic residues" evidence="4">
    <location>
        <begin position="989"/>
        <end position="1005"/>
    </location>
</feature>
<feature type="compositionally biased region" description="Basic and acidic residues" evidence="4">
    <location>
        <begin position="1341"/>
        <end position="1352"/>
    </location>
</feature>
<accession>A0A139WDM2</accession>
<feature type="region of interest" description="Disordered" evidence="4">
    <location>
        <begin position="3221"/>
        <end position="3288"/>
    </location>
</feature>
<feature type="region of interest" description="Disordered" evidence="4">
    <location>
        <begin position="1679"/>
        <end position="1700"/>
    </location>
</feature>
<feature type="compositionally biased region" description="Basic and acidic residues" evidence="4">
    <location>
        <begin position="1021"/>
        <end position="1036"/>
    </location>
</feature>
<dbReference type="PROSITE" id="PS50021">
    <property type="entry name" value="CH"/>
    <property type="match status" value="1"/>
</dbReference>
<dbReference type="SUPFAM" id="SSF47576">
    <property type="entry name" value="Calponin-homology domain, CH-domain"/>
    <property type="match status" value="1"/>
</dbReference>
<feature type="domain" description="Calponin-homology (CH)" evidence="5">
    <location>
        <begin position="3808"/>
        <end position="3914"/>
    </location>
</feature>
<dbReference type="STRING" id="7070.A0A139WDM2"/>
<feature type="compositionally biased region" description="Polar residues" evidence="4">
    <location>
        <begin position="523"/>
        <end position="533"/>
    </location>
</feature>
<evidence type="ECO:0000256" key="1">
    <source>
        <dbReference type="ARBA" id="ARBA00022553"/>
    </source>
</evidence>
<dbReference type="SMART" id="SM00033">
    <property type="entry name" value="CH"/>
    <property type="match status" value="1"/>
</dbReference>
<feature type="compositionally biased region" description="Polar residues" evidence="4">
    <location>
        <begin position="208"/>
        <end position="223"/>
    </location>
</feature>